<sequence length="427" mass="47988">MEALNEFYCCFLDIFISSVSCQCSIHLQVVERSPESSSTEAKQPNVEIAASGKLNLLGRMLEEINKQSLKALILYEEIGCSGSCIGGILDDFLLQKIGSDSYDHVGRDVIPAKRVAALNKFNAEHKNDWTPMKSLKALERIKPDSQPEQIKIFRLYSPFIVEENILCFAREKKNLKAYRSASTMSEKSPMKDIEQLLQNREGTGTINLSIILKVQVKGSYYMSSQMSIKLLEISQEDYAELCNYWNKLLRGKHNTEVVTEKVIKKCKVDKGSSVPFEQVFQDECTPISTAAQLQVRYSPANKMQNVAASVSHRDEVVAATIEPVMQIQQLSAAGSHSGSNANLCSAGGIEHQLSSGGHTSNQLAQTPTHRTMSSHPDLLYIELQIIHKEIEEELKNHKEVEEQLLFEFGKELEKMRTQYVNKAQELH</sequence>
<dbReference type="InParanoid" id="A0A7N2KQZ9"/>
<dbReference type="GO" id="GO:0005634">
    <property type="term" value="C:nucleus"/>
    <property type="evidence" value="ECO:0007669"/>
    <property type="project" value="TreeGrafter"/>
</dbReference>
<dbReference type="EnsemblPlants" id="QL01p053962:mrna">
    <property type="protein sequence ID" value="QL01p053962:mrna"/>
    <property type="gene ID" value="QL01p053962"/>
</dbReference>
<dbReference type="Gramene" id="QL01p053962:mrna">
    <property type="protein sequence ID" value="QL01p053962:mrna"/>
    <property type="gene ID" value="QL01p053962"/>
</dbReference>
<dbReference type="PANTHER" id="PTHR45623:SF13">
    <property type="entry name" value="HELICASE PROTEIN MOM1"/>
    <property type="match status" value="1"/>
</dbReference>
<dbReference type="PANTHER" id="PTHR45623">
    <property type="entry name" value="CHROMODOMAIN-HELICASE-DNA-BINDING PROTEIN 3-RELATED-RELATED"/>
    <property type="match status" value="1"/>
</dbReference>
<dbReference type="GO" id="GO:0140658">
    <property type="term" value="F:ATP-dependent chromatin remodeler activity"/>
    <property type="evidence" value="ECO:0007669"/>
    <property type="project" value="TreeGrafter"/>
</dbReference>
<dbReference type="GO" id="GO:0042393">
    <property type="term" value="F:histone binding"/>
    <property type="evidence" value="ECO:0007669"/>
    <property type="project" value="TreeGrafter"/>
</dbReference>
<dbReference type="EMBL" id="LRBV02000001">
    <property type="status" value="NOT_ANNOTATED_CDS"/>
    <property type="molecule type" value="Genomic_DNA"/>
</dbReference>
<feature type="coiled-coil region" evidence="2">
    <location>
        <begin position="380"/>
        <end position="407"/>
    </location>
</feature>
<reference evidence="3" key="2">
    <citation type="submission" date="2021-01" db="UniProtKB">
        <authorList>
            <consortium name="EnsemblPlants"/>
        </authorList>
    </citation>
    <scope>IDENTIFICATION</scope>
</reference>
<proteinExistence type="predicted"/>
<dbReference type="Gene3D" id="3.40.50.300">
    <property type="entry name" value="P-loop containing nucleotide triphosphate hydrolases"/>
    <property type="match status" value="1"/>
</dbReference>
<dbReference type="GO" id="GO:0016887">
    <property type="term" value="F:ATP hydrolysis activity"/>
    <property type="evidence" value="ECO:0007669"/>
    <property type="project" value="TreeGrafter"/>
</dbReference>
<organism evidence="3 4">
    <name type="scientific">Quercus lobata</name>
    <name type="common">Valley oak</name>
    <dbReference type="NCBI Taxonomy" id="97700"/>
    <lineage>
        <taxon>Eukaryota</taxon>
        <taxon>Viridiplantae</taxon>
        <taxon>Streptophyta</taxon>
        <taxon>Embryophyta</taxon>
        <taxon>Tracheophyta</taxon>
        <taxon>Spermatophyta</taxon>
        <taxon>Magnoliopsida</taxon>
        <taxon>eudicotyledons</taxon>
        <taxon>Gunneridae</taxon>
        <taxon>Pentapetalae</taxon>
        <taxon>rosids</taxon>
        <taxon>fabids</taxon>
        <taxon>Fagales</taxon>
        <taxon>Fagaceae</taxon>
        <taxon>Quercus</taxon>
    </lineage>
</organism>
<evidence type="ECO:0000313" key="4">
    <source>
        <dbReference type="Proteomes" id="UP000594261"/>
    </source>
</evidence>
<accession>A0A7N2KQZ9</accession>
<dbReference type="InterPro" id="IPR027417">
    <property type="entry name" value="P-loop_NTPase"/>
</dbReference>
<keyword evidence="4" id="KW-1185">Reference proteome</keyword>
<keyword evidence="1" id="KW-0539">Nucleus</keyword>
<dbReference type="AlphaFoldDB" id="A0A7N2KQZ9"/>
<keyword evidence="2" id="KW-0175">Coiled coil</keyword>
<dbReference type="GO" id="GO:0003682">
    <property type="term" value="F:chromatin binding"/>
    <property type="evidence" value="ECO:0007669"/>
    <property type="project" value="TreeGrafter"/>
</dbReference>
<evidence type="ECO:0000256" key="1">
    <source>
        <dbReference type="ARBA" id="ARBA00023242"/>
    </source>
</evidence>
<reference evidence="3 4" key="1">
    <citation type="journal article" date="2016" name="G3 (Bethesda)">
        <title>First Draft Assembly and Annotation of the Genome of a California Endemic Oak Quercus lobata Nee (Fagaceae).</title>
        <authorList>
            <person name="Sork V.L."/>
            <person name="Fitz-Gibbon S.T."/>
            <person name="Puiu D."/>
            <person name="Crepeau M."/>
            <person name="Gugger P.F."/>
            <person name="Sherman R."/>
            <person name="Stevens K."/>
            <person name="Langley C.H."/>
            <person name="Pellegrini M."/>
            <person name="Salzberg S.L."/>
        </authorList>
    </citation>
    <scope>NUCLEOTIDE SEQUENCE [LARGE SCALE GENOMIC DNA]</scope>
    <source>
        <strain evidence="3 4">cv. SW786</strain>
    </source>
</reference>
<evidence type="ECO:0000313" key="3">
    <source>
        <dbReference type="EnsemblPlants" id="QL01p053962:mrna"/>
    </source>
</evidence>
<protein>
    <submittedName>
        <fullName evidence="3">Uncharacterized protein</fullName>
    </submittedName>
</protein>
<evidence type="ECO:0000256" key="2">
    <source>
        <dbReference type="SAM" id="Coils"/>
    </source>
</evidence>
<dbReference type="Gene3D" id="6.10.250.1310">
    <property type="match status" value="1"/>
</dbReference>
<dbReference type="GO" id="GO:0003677">
    <property type="term" value="F:DNA binding"/>
    <property type="evidence" value="ECO:0007669"/>
    <property type="project" value="TreeGrafter"/>
</dbReference>
<dbReference type="GO" id="GO:0000785">
    <property type="term" value="C:chromatin"/>
    <property type="evidence" value="ECO:0007669"/>
    <property type="project" value="TreeGrafter"/>
</dbReference>
<name>A0A7N2KQZ9_QUELO</name>
<dbReference type="Proteomes" id="UP000594261">
    <property type="component" value="Chromosome 1"/>
</dbReference>